<feature type="chain" id="PRO_5017751168" evidence="2">
    <location>
        <begin position="19"/>
        <end position="117"/>
    </location>
</feature>
<feature type="region of interest" description="Disordered" evidence="1">
    <location>
        <begin position="92"/>
        <end position="117"/>
    </location>
</feature>
<dbReference type="Proteomes" id="UP000256645">
    <property type="component" value="Unassembled WGS sequence"/>
</dbReference>
<dbReference type="EMBL" id="PDLM01000006">
    <property type="protein sequence ID" value="RDW75269.1"/>
    <property type="molecule type" value="Genomic_DNA"/>
</dbReference>
<evidence type="ECO:0000256" key="2">
    <source>
        <dbReference type="SAM" id="SignalP"/>
    </source>
</evidence>
<feature type="signal peptide" evidence="2">
    <location>
        <begin position="1"/>
        <end position="18"/>
    </location>
</feature>
<evidence type="ECO:0000256" key="1">
    <source>
        <dbReference type="SAM" id="MobiDB-lite"/>
    </source>
</evidence>
<feature type="compositionally biased region" description="Basic residues" evidence="1">
    <location>
        <begin position="94"/>
        <end position="103"/>
    </location>
</feature>
<name>A0A3D8RMJ3_9HELO</name>
<proteinExistence type="predicted"/>
<evidence type="ECO:0000313" key="4">
    <source>
        <dbReference type="Proteomes" id="UP000256645"/>
    </source>
</evidence>
<accession>A0A3D8RMJ3</accession>
<protein>
    <submittedName>
        <fullName evidence="3">Uncharacterized protein</fullName>
    </submittedName>
</protein>
<keyword evidence="2" id="KW-0732">Signal</keyword>
<reference evidence="3 4" key="1">
    <citation type="journal article" date="2018" name="IMA Fungus">
        <title>IMA Genome-F 9: Draft genome sequence of Annulohypoxylon stygium, Aspergillus mulundensis, Berkeleyomyces basicola (syn. Thielaviopsis basicola), Ceratocystis smalleyi, two Cercospora beticola strains, Coleophoma cylindrospora, Fusarium fracticaudum, Phialophora cf. hyalina, and Morchella septimelata.</title>
        <authorList>
            <person name="Wingfield B.D."/>
            <person name="Bills G.F."/>
            <person name="Dong Y."/>
            <person name="Huang W."/>
            <person name="Nel W.J."/>
            <person name="Swalarsk-Parry B.S."/>
            <person name="Vaghefi N."/>
            <person name="Wilken P.M."/>
            <person name="An Z."/>
            <person name="de Beer Z.W."/>
            <person name="De Vos L."/>
            <person name="Chen L."/>
            <person name="Duong T.A."/>
            <person name="Gao Y."/>
            <person name="Hammerbacher A."/>
            <person name="Kikkert J.R."/>
            <person name="Li Y."/>
            <person name="Li H."/>
            <person name="Li K."/>
            <person name="Li Q."/>
            <person name="Liu X."/>
            <person name="Ma X."/>
            <person name="Naidoo K."/>
            <person name="Pethybridge S.J."/>
            <person name="Sun J."/>
            <person name="Steenkamp E.T."/>
            <person name="van der Nest M.A."/>
            <person name="van Wyk S."/>
            <person name="Wingfield M.J."/>
            <person name="Xiong C."/>
            <person name="Yue Q."/>
            <person name="Zhang X."/>
        </authorList>
    </citation>
    <scope>NUCLEOTIDE SEQUENCE [LARGE SCALE GENOMIC DNA]</scope>
    <source>
        <strain evidence="3 4">BP6252</strain>
    </source>
</reference>
<dbReference type="OrthoDB" id="3446835at2759"/>
<keyword evidence="4" id="KW-1185">Reference proteome</keyword>
<organism evidence="3 4">
    <name type="scientific">Coleophoma cylindrospora</name>
    <dbReference type="NCBI Taxonomy" id="1849047"/>
    <lineage>
        <taxon>Eukaryota</taxon>
        <taxon>Fungi</taxon>
        <taxon>Dikarya</taxon>
        <taxon>Ascomycota</taxon>
        <taxon>Pezizomycotina</taxon>
        <taxon>Leotiomycetes</taxon>
        <taxon>Helotiales</taxon>
        <taxon>Dermateaceae</taxon>
        <taxon>Coleophoma</taxon>
    </lineage>
</organism>
<gene>
    <name evidence="3" type="ORF">BP6252_06411</name>
</gene>
<dbReference type="AlphaFoldDB" id="A0A3D8RMJ3"/>
<comment type="caution">
    <text evidence="3">The sequence shown here is derived from an EMBL/GenBank/DDBJ whole genome shotgun (WGS) entry which is preliminary data.</text>
</comment>
<sequence length="117" mass="12063">MKFTQSLVILALAANAYAACRIGINSIDPNCCWGGDQGSDACSRQQGGTGCSLGAESGNFCVNLGIPNSKCGHPVPMLTRDILQNADCCDTRTGKGKPCPKGKNRCDPESGCPPGQA</sequence>
<evidence type="ECO:0000313" key="3">
    <source>
        <dbReference type="EMBL" id="RDW75269.1"/>
    </source>
</evidence>